<dbReference type="GO" id="GO:0008170">
    <property type="term" value="F:N-methyltransferase activity"/>
    <property type="evidence" value="ECO:0007669"/>
    <property type="project" value="UniProtKB-ARBA"/>
</dbReference>
<dbReference type="PANTHER" id="PTHR46462:SF3">
    <property type="entry name" value="UPSET, ISOFORM A"/>
    <property type="match status" value="1"/>
</dbReference>
<feature type="region of interest" description="Disordered" evidence="2">
    <location>
        <begin position="1445"/>
        <end position="1594"/>
    </location>
</feature>
<dbReference type="EMBL" id="AJWK01024923">
    <property type="status" value="NOT_ANNOTATED_CDS"/>
    <property type="molecule type" value="Genomic_DNA"/>
</dbReference>
<dbReference type="Gene3D" id="2.170.270.10">
    <property type="entry name" value="SET domain"/>
    <property type="match status" value="1"/>
</dbReference>
<feature type="compositionally biased region" description="Basic and acidic residues" evidence="2">
    <location>
        <begin position="1210"/>
        <end position="1220"/>
    </location>
</feature>
<feature type="region of interest" description="Disordered" evidence="2">
    <location>
        <begin position="1200"/>
        <end position="1286"/>
    </location>
</feature>
<dbReference type="Proteomes" id="UP000092461">
    <property type="component" value="Unassembled WGS sequence"/>
</dbReference>
<accession>A0A1B0CRL4</accession>
<feature type="compositionally biased region" description="Polar residues" evidence="2">
    <location>
        <begin position="1577"/>
        <end position="1594"/>
    </location>
</feature>
<feature type="region of interest" description="Disordered" evidence="2">
    <location>
        <begin position="547"/>
        <end position="776"/>
    </location>
</feature>
<feature type="region of interest" description="Disordered" evidence="2">
    <location>
        <begin position="87"/>
        <end position="160"/>
    </location>
</feature>
<dbReference type="GO" id="GO:0032259">
    <property type="term" value="P:methylation"/>
    <property type="evidence" value="ECO:0007669"/>
    <property type="project" value="UniProtKB-KW"/>
</dbReference>
<protein>
    <submittedName>
        <fullName evidence="4">Putative histone-lysine n-methyltransferase mll5</fullName>
    </submittedName>
</protein>
<feature type="region of interest" description="Disordered" evidence="2">
    <location>
        <begin position="938"/>
        <end position="982"/>
    </location>
</feature>
<feature type="compositionally biased region" description="Pro residues" evidence="2">
    <location>
        <begin position="579"/>
        <end position="596"/>
    </location>
</feature>
<feature type="compositionally biased region" description="Polar residues" evidence="2">
    <location>
        <begin position="1482"/>
        <end position="1494"/>
    </location>
</feature>
<keyword evidence="4" id="KW-0489">Methyltransferase</keyword>
<feature type="compositionally biased region" description="Basic and acidic residues" evidence="2">
    <location>
        <begin position="1228"/>
        <end position="1237"/>
    </location>
</feature>
<dbReference type="GO" id="GO:0006355">
    <property type="term" value="P:regulation of DNA-templated transcription"/>
    <property type="evidence" value="ECO:0007669"/>
    <property type="project" value="TreeGrafter"/>
</dbReference>
<dbReference type="InterPro" id="IPR013083">
    <property type="entry name" value="Znf_RING/FYVE/PHD"/>
</dbReference>
<reference evidence="5" key="3">
    <citation type="submission" date="2020-05" db="UniProtKB">
        <authorList>
            <consortium name="EnsemblMetazoa"/>
        </authorList>
    </citation>
    <scope>IDENTIFICATION</scope>
    <source>
        <strain evidence="5">Jacobina</strain>
    </source>
</reference>
<evidence type="ECO:0000313" key="6">
    <source>
        <dbReference type="Proteomes" id="UP000092461"/>
    </source>
</evidence>
<dbReference type="SUPFAM" id="SSF57903">
    <property type="entry name" value="FYVE/PHD zinc finger"/>
    <property type="match status" value="1"/>
</dbReference>
<reference evidence="6" key="1">
    <citation type="submission" date="2012-05" db="EMBL/GenBank/DDBJ databases">
        <title>Whole Genome Assembly of Lutzomyia longipalpis.</title>
        <authorList>
            <person name="Richards S."/>
            <person name="Qu C."/>
            <person name="Dillon R."/>
            <person name="Worley K."/>
            <person name="Scherer S."/>
            <person name="Batterton M."/>
            <person name="Taylor A."/>
            <person name="Hawes A."/>
            <person name="Hernandez B."/>
            <person name="Kovar C."/>
            <person name="Mandapat C."/>
            <person name="Pham C."/>
            <person name="Qu C."/>
            <person name="Jing C."/>
            <person name="Bess C."/>
            <person name="Bandaranaike D."/>
            <person name="Ngo D."/>
            <person name="Ongeri F."/>
            <person name="Arias F."/>
            <person name="Lara F."/>
            <person name="Weissenberger G."/>
            <person name="Kamau G."/>
            <person name="Han H."/>
            <person name="Shen H."/>
            <person name="Dinh H."/>
            <person name="Khalil I."/>
            <person name="Jones J."/>
            <person name="Shafer J."/>
            <person name="Jayaseelan J."/>
            <person name="Quiroz J."/>
            <person name="Blankenburg K."/>
            <person name="Nguyen L."/>
            <person name="Jackson L."/>
            <person name="Francisco L."/>
            <person name="Tang L.-Y."/>
            <person name="Pu L.-L."/>
            <person name="Perales L."/>
            <person name="Lorensuhewa L."/>
            <person name="Munidasa M."/>
            <person name="Coyle M."/>
            <person name="Taylor M."/>
            <person name="Puazo M."/>
            <person name="Firestine M."/>
            <person name="Scheel M."/>
            <person name="Javaid M."/>
            <person name="Wang M."/>
            <person name="Li M."/>
            <person name="Tabassum N."/>
            <person name="Saada N."/>
            <person name="Osuji N."/>
            <person name="Aqrawi P."/>
            <person name="Fu Q."/>
            <person name="Thornton R."/>
            <person name="Raj R."/>
            <person name="Goodspeed R."/>
            <person name="Mata R."/>
            <person name="Najjar R."/>
            <person name="Gubbala S."/>
            <person name="Lee S."/>
            <person name="Denson S."/>
            <person name="Patil S."/>
            <person name="Macmil S."/>
            <person name="Qi S."/>
            <person name="Matskevitch T."/>
            <person name="Palculict T."/>
            <person name="Mathew T."/>
            <person name="Vee V."/>
            <person name="Velamala V."/>
            <person name="Korchina V."/>
            <person name="Cai W."/>
            <person name="Liu W."/>
            <person name="Dai W."/>
            <person name="Zou X."/>
            <person name="Zhu Y."/>
            <person name="Zhang Y."/>
            <person name="Wu Y.-Q."/>
            <person name="Xin Y."/>
            <person name="Nazarath L."/>
            <person name="Kovar C."/>
            <person name="Han Y."/>
            <person name="Muzny D."/>
            <person name="Gibbs R."/>
        </authorList>
    </citation>
    <scope>NUCLEOTIDE SEQUENCE [LARGE SCALE GENOMIC DNA]</scope>
    <source>
        <strain evidence="6">Jacobina</strain>
    </source>
</reference>
<dbReference type="GO" id="GO:0070210">
    <property type="term" value="C:Rpd3L-Expanded complex"/>
    <property type="evidence" value="ECO:0007669"/>
    <property type="project" value="TreeGrafter"/>
</dbReference>
<dbReference type="Gene3D" id="3.30.40.10">
    <property type="entry name" value="Zinc/RING finger domain, C3HC4 (zinc finger)"/>
    <property type="match status" value="1"/>
</dbReference>
<reference evidence="4" key="2">
    <citation type="journal article" date="2020" name="BMC">
        <title>Leishmania infection induces a limited differential gene expression in the sand fly midgut.</title>
        <authorList>
            <person name="Coutinho-Abreu I.V."/>
            <person name="Serafim T.D."/>
            <person name="Meneses C."/>
            <person name="Kamhawi S."/>
            <person name="Oliveira F."/>
            <person name="Valenzuela J.G."/>
        </authorList>
    </citation>
    <scope>NUCLEOTIDE SEQUENCE</scope>
    <source>
        <strain evidence="4">Jacobina</strain>
        <tissue evidence="4">Midgut</tissue>
    </source>
</reference>
<feature type="compositionally biased region" description="Low complexity" evidence="2">
    <location>
        <begin position="1054"/>
        <end position="1067"/>
    </location>
</feature>
<evidence type="ECO:0000256" key="1">
    <source>
        <dbReference type="ARBA" id="ARBA00022853"/>
    </source>
</evidence>
<feature type="region of interest" description="Disordered" evidence="2">
    <location>
        <begin position="1079"/>
        <end position="1149"/>
    </location>
</feature>
<keyword evidence="6" id="KW-1185">Reference proteome</keyword>
<feature type="compositionally biased region" description="Low complexity" evidence="2">
    <location>
        <begin position="568"/>
        <end position="578"/>
    </location>
</feature>
<feature type="compositionally biased region" description="Basic residues" evidence="2">
    <location>
        <begin position="722"/>
        <end position="731"/>
    </location>
</feature>
<feature type="region of interest" description="Disordered" evidence="2">
    <location>
        <begin position="1607"/>
        <end position="1644"/>
    </location>
</feature>
<dbReference type="GO" id="GO:0008276">
    <property type="term" value="F:protein methyltransferase activity"/>
    <property type="evidence" value="ECO:0007669"/>
    <property type="project" value="UniProtKB-ARBA"/>
</dbReference>
<feature type="compositionally biased region" description="Polar residues" evidence="2">
    <location>
        <begin position="485"/>
        <end position="502"/>
    </location>
</feature>
<dbReference type="InterPro" id="IPR011011">
    <property type="entry name" value="Znf_FYVE_PHD"/>
</dbReference>
<dbReference type="EMBL" id="AJWK01024924">
    <property type="status" value="NOT_ANNOTATED_CDS"/>
    <property type="molecule type" value="Genomic_DNA"/>
</dbReference>
<proteinExistence type="predicted"/>
<keyword evidence="4" id="KW-0808">Transferase</keyword>
<feature type="compositionally biased region" description="Low complexity" evidence="2">
    <location>
        <begin position="680"/>
        <end position="690"/>
    </location>
</feature>
<feature type="compositionally biased region" description="Basic and acidic residues" evidence="2">
    <location>
        <begin position="616"/>
        <end position="679"/>
    </location>
</feature>
<keyword evidence="1" id="KW-0156">Chromatin regulator</keyword>
<evidence type="ECO:0000259" key="3">
    <source>
        <dbReference type="SMART" id="SM00317"/>
    </source>
</evidence>
<dbReference type="SUPFAM" id="SSF82199">
    <property type="entry name" value="SET domain"/>
    <property type="match status" value="1"/>
</dbReference>
<feature type="compositionally biased region" description="Basic and acidic residues" evidence="2">
    <location>
        <begin position="708"/>
        <end position="717"/>
    </location>
</feature>
<organism evidence="5 6">
    <name type="scientific">Lutzomyia longipalpis</name>
    <name type="common">Sand fly</name>
    <dbReference type="NCBI Taxonomy" id="7200"/>
    <lineage>
        <taxon>Eukaryota</taxon>
        <taxon>Metazoa</taxon>
        <taxon>Ecdysozoa</taxon>
        <taxon>Arthropoda</taxon>
        <taxon>Hexapoda</taxon>
        <taxon>Insecta</taxon>
        <taxon>Pterygota</taxon>
        <taxon>Neoptera</taxon>
        <taxon>Endopterygota</taxon>
        <taxon>Diptera</taxon>
        <taxon>Nematocera</taxon>
        <taxon>Psychodoidea</taxon>
        <taxon>Psychodidae</taxon>
        <taxon>Lutzomyia</taxon>
        <taxon>Lutzomyia</taxon>
    </lineage>
</organism>
<dbReference type="GO" id="GO:0034967">
    <property type="term" value="C:Set3 complex"/>
    <property type="evidence" value="ECO:0007669"/>
    <property type="project" value="TreeGrafter"/>
</dbReference>
<dbReference type="CDD" id="cd10529">
    <property type="entry name" value="SET_SETD5-like"/>
    <property type="match status" value="1"/>
</dbReference>
<dbReference type="EMBL" id="AJWK01024922">
    <property type="status" value="NOT_ANNOTATED_CDS"/>
    <property type="molecule type" value="Genomic_DNA"/>
</dbReference>
<feature type="compositionally biased region" description="Basic residues" evidence="2">
    <location>
        <begin position="130"/>
        <end position="145"/>
    </location>
</feature>
<feature type="compositionally biased region" description="Basic residues" evidence="2">
    <location>
        <begin position="1466"/>
        <end position="1480"/>
    </location>
</feature>
<evidence type="ECO:0000256" key="2">
    <source>
        <dbReference type="SAM" id="MobiDB-lite"/>
    </source>
</evidence>
<dbReference type="Pfam" id="PF00856">
    <property type="entry name" value="SET"/>
    <property type="match status" value="1"/>
</dbReference>
<dbReference type="SMART" id="SM00317">
    <property type="entry name" value="SET"/>
    <property type="match status" value="1"/>
</dbReference>
<evidence type="ECO:0000313" key="5">
    <source>
        <dbReference type="EnsemblMetazoa" id="LLOJ007512-PA"/>
    </source>
</evidence>
<feature type="compositionally biased region" description="Low complexity" evidence="2">
    <location>
        <begin position="425"/>
        <end position="435"/>
    </location>
</feature>
<dbReference type="EnsemblMetazoa" id="LLOJ007512-RA">
    <property type="protein sequence ID" value="LLOJ007512-PA"/>
    <property type="gene ID" value="LLOJ007512"/>
</dbReference>
<feature type="region of interest" description="Disordered" evidence="2">
    <location>
        <begin position="383"/>
        <end position="443"/>
    </location>
</feature>
<dbReference type="CDD" id="cd15550">
    <property type="entry name" value="PHD_MLL5"/>
    <property type="match status" value="1"/>
</dbReference>
<dbReference type="GO" id="GO:0006325">
    <property type="term" value="P:chromatin organization"/>
    <property type="evidence" value="ECO:0007669"/>
    <property type="project" value="UniProtKB-KW"/>
</dbReference>
<sequence length="1644" mass="179561">MICCDKCSAWQHVDCMGIDRQNIPDEYNCEMCQPRPVDKARARNLQLIKRKEQQALMMLNTLPQQTIPLDGGVHLISSPVMEAQRGVGGVPLNSLSPGSTKKQRSVRKKGESFVAAKRQKRESSGGGRANGKRKETKKVTKRKGKQQQMQNVENGGGGGLGEKTVMNLRAWIENYEQAVTNHYSPELRARLQALGKQQSHQQLNSQQYNLRNVGNLDGKCGTVPHAGGKILISSHEVTPNTPIVEIRGKYMLSGQYKQQLITSSNSTRNYGLNRNPGPFIFFYRLPNDGPEICVDTRTYGNEARFVRRSCRPNAEVVHFIEKGTIHLYIVSMLNIKESTEITIRHEPHDLIGVTQGSVLAPTSTVCACGLTKDCLFPNSGAPPLPQPAGGGSGGSTKPSGKRVNGTYHGKNSKEGGYKRSKALSRNRSTSSSGESNVGGLLSPNGQVFVPNQLSTTALAPPSIQPQLLEAAAAALSSPQASLPPTVTQMLNQYPPSPTRNHLNISAASSATTMSIPETPTLLSPNLEQVVSPKEPINVAMLSPILPPQVTPESPVKIPKPPELQQPENSQQTNAQQPPSQQPANPPPTTPTNPPKVPTKRVQKQKSAPTTPLIQEECEKKSPIKVAEQEKQLEQGAKEAPEQRKLTREERKMEAILKAFEKMEKTSQRKQELKQQKTSDRASTSGASSSVSRRRNSFSPFGGGVAQKMGKDEDDRKVLNNHQGKKKKRKGSKSYQQTNTQRKRRRSRVNSNDSDNATSEESGAMLSPPLPGHSLYRHSEPVKVQPGEDNVAGMLLALAKPPGESKMEPLHIAADATDVSATGPFHGSPLSSVCMLVEAAVAPLENQCAENDFKLPPKTKTKKTIMNEWLNQADAGIYPGSEAFGAPASKNLETLVQAAVSIHAPQHYRGVAMQEEPQNLSMMAKKVEEFITLNDTKAPQEQSFGTSEDEEVLQQQRTQQQTEGTAVLQIPPPLPTPPMAGGSESAVKKRWLRQAISEECLDEMVPSPPNGFMTPLKKRRFTRQYSDHPEDLSPTQTGFFAMTPQSEDSTKIEFPETPETTETTETPEIVGTTETVEIKTEEEVKTEENPEEASVEIKTEAQEVPKNEIEVKENVEEAIKTEEEEKKPIEEGIKEEIIDKAPHSSGEIESEVFDIEPLNASKDMKEDDGNLADIEDVNNDEIADLQKKIHSFHAENIQILKSRNRKAKQRAASEEKCERKLLKVRKKRLSSDTDEHAMKTKVKKIKSRSASRSPKYEQKDDAKEAEAVAQPSVPSIELPPSFNSSIPPPTTVPTYSSYLLNNATNLMTNVPPPNTFTMPSMFNANYPPPQVDDFHRGPGMEMRLAATNVPPPPPPQLSDYLDKSTTFRDIFATATNLPQGGAPPVATRSPYFATLNTVPPQPVPPPAVPPVAPTGFLPKATFTTLDPIPAGPTPVAAVPTPRIYQRTASADPRLNPNISVPEPPPAPKRKLSITEYRKRKQQSTDSSTANDSKSPPDTADQKDLDGDFGITKNPDGLSDCKDDSSSSASATKTPSTPEENVPFSPTPTLLELQQESLSERLKNYKSLQELSGGPSARESFSNQDGLEENPSVSSTTCDAVISSTVVATTATTDPGEEKVCEDSQEEITTTSEIGVSDVKVPEENP</sequence>
<feature type="compositionally biased region" description="Low complexity" evidence="2">
    <location>
        <begin position="1524"/>
        <end position="1536"/>
    </location>
</feature>
<dbReference type="PANTHER" id="PTHR46462">
    <property type="entry name" value="UPSET, ISOFORM A"/>
    <property type="match status" value="1"/>
</dbReference>
<feature type="compositionally biased region" description="Basic and acidic residues" evidence="2">
    <location>
        <begin position="1253"/>
        <end position="1265"/>
    </location>
</feature>
<feature type="domain" description="SET" evidence="3">
    <location>
        <begin position="216"/>
        <end position="357"/>
    </location>
</feature>
<dbReference type="InterPro" id="IPR001214">
    <property type="entry name" value="SET_dom"/>
</dbReference>
<dbReference type="EMBL" id="GITU01003785">
    <property type="protein sequence ID" value="MBC1172488.1"/>
    <property type="molecule type" value="Transcribed_RNA"/>
</dbReference>
<dbReference type="GO" id="GO:0008757">
    <property type="term" value="F:S-adenosylmethionine-dependent methyltransferase activity"/>
    <property type="evidence" value="ECO:0007669"/>
    <property type="project" value="UniProtKB-ARBA"/>
</dbReference>
<feature type="region of interest" description="Disordered" evidence="2">
    <location>
        <begin position="1042"/>
        <end position="1067"/>
    </location>
</feature>
<name>A0A1B0CRL4_LUTLO</name>
<dbReference type="VEuPathDB" id="VectorBase:LLONM1_011190"/>
<dbReference type="InterPro" id="IPR046341">
    <property type="entry name" value="SET_dom_sf"/>
</dbReference>
<dbReference type="VEuPathDB" id="VectorBase:LLOJ007512"/>
<feature type="compositionally biased region" description="Basic residues" evidence="2">
    <location>
        <begin position="1238"/>
        <end position="1248"/>
    </location>
</feature>
<feature type="compositionally biased region" description="Basic and acidic residues" evidence="2">
    <location>
        <begin position="1094"/>
        <end position="1141"/>
    </location>
</feature>
<feature type="region of interest" description="Disordered" evidence="2">
    <location>
        <begin position="481"/>
        <end position="502"/>
    </location>
</feature>
<evidence type="ECO:0000313" key="4">
    <source>
        <dbReference type="EMBL" id="MBC1172488.1"/>
    </source>
</evidence>